<protein>
    <recommendedName>
        <fullName evidence="3">NB-ARC domain-containing protein</fullName>
    </recommendedName>
</protein>
<accession>A0A543AT04</accession>
<dbReference type="SUPFAM" id="SSF52540">
    <property type="entry name" value="P-loop containing nucleoside triphosphate hydrolases"/>
    <property type="match status" value="1"/>
</dbReference>
<dbReference type="Proteomes" id="UP000317043">
    <property type="component" value="Unassembled WGS sequence"/>
</dbReference>
<proteinExistence type="predicted"/>
<evidence type="ECO:0000313" key="1">
    <source>
        <dbReference type="EMBL" id="TQL75635.1"/>
    </source>
</evidence>
<dbReference type="InterPro" id="IPR027417">
    <property type="entry name" value="P-loop_NTPase"/>
</dbReference>
<dbReference type="PANTHER" id="PTHR47691:SF3">
    <property type="entry name" value="HTH-TYPE TRANSCRIPTIONAL REGULATOR RV0890C-RELATED"/>
    <property type="match status" value="1"/>
</dbReference>
<evidence type="ECO:0008006" key="3">
    <source>
        <dbReference type="Google" id="ProtNLM"/>
    </source>
</evidence>
<gene>
    <name evidence="1" type="ORF">FB566_1144</name>
</gene>
<dbReference type="InParanoid" id="A0A543AT04"/>
<keyword evidence="2" id="KW-1185">Reference proteome</keyword>
<sequence length="722" mass="80207">MAAHDEGPLNRNEVSGAEVGGDLYQSQNLTVINRLPAVRKPPVPRGLPAPSSMYVNRVGEKRQMTTWTTSSDARSPVVLLSGRPGVGASSLAVEWGHHHDQDYPDGTLYADLRRERAEGGTAISAVLAQFLDSCGCDDVPPEFSARLQLFRTVTNKKRMLVVLDHVEHEAEVRTLRPASVRSAVVATCLHRGDYVTGQRDLPLKPMDLDAARLLVAKLLEPHEIEMSPEVDELIELCERVPKLLELAVGRMRRDANVTAADVTAWLHGELRAGGASILDIVAGDAYESLSTEAKRVYRVLGFHPGSDSGPHPGPDVAKDAILDLASSVDTDGPNVITELVDRHLLEPHTHGRYRLAYLMQAHARAQSRGIDGEGAERRVLALWTNWYVDHAQAADHAFIRDRNRVFAPRPQSTASFPDDKEAMAWLDAERYNLLALQRRLYELGEFLPVMQLGETMWVLYVGARYLEDWLQSSRLARDASIASAHRAGELRFRAFLARALMENAVNAPEPGRMFAEAERELDEAWAVSGATGIEIDLRASSMEFKGRLRSLEHRYREAIECHRVARDMFAEQAVAADASAAQRRANRRGVALQNQFIGVCWILLGEYEAAVKSLREAEAMLVDTDHYRDVAKIRIGIGEALRLNGDPAAAYEVLTQAVAALEGKTWGRVESDALWQLALVAEERDLPEVELQCLNRLRERYSAIQHPRLSEVDERLTRLSAG</sequence>
<dbReference type="Gene3D" id="1.25.40.10">
    <property type="entry name" value="Tetratricopeptide repeat domain"/>
    <property type="match status" value="1"/>
</dbReference>
<name>A0A543AT04_9ACTN</name>
<dbReference type="Gene3D" id="3.40.50.300">
    <property type="entry name" value="P-loop containing nucleotide triphosphate hydrolases"/>
    <property type="match status" value="1"/>
</dbReference>
<organism evidence="1 2">
    <name type="scientific">Stackebrandtia endophytica</name>
    <dbReference type="NCBI Taxonomy" id="1496996"/>
    <lineage>
        <taxon>Bacteria</taxon>
        <taxon>Bacillati</taxon>
        <taxon>Actinomycetota</taxon>
        <taxon>Actinomycetes</taxon>
        <taxon>Glycomycetales</taxon>
        <taxon>Glycomycetaceae</taxon>
        <taxon>Stackebrandtia</taxon>
    </lineage>
</organism>
<evidence type="ECO:0000313" key="2">
    <source>
        <dbReference type="Proteomes" id="UP000317043"/>
    </source>
</evidence>
<dbReference type="SUPFAM" id="SSF48452">
    <property type="entry name" value="TPR-like"/>
    <property type="match status" value="1"/>
</dbReference>
<dbReference type="RefSeq" id="WP_142035816.1">
    <property type="nucleotide sequence ID" value="NZ_JBHTGS010000001.1"/>
</dbReference>
<dbReference type="OrthoDB" id="5521887at2"/>
<dbReference type="PANTHER" id="PTHR47691">
    <property type="entry name" value="REGULATOR-RELATED"/>
    <property type="match status" value="1"/>
</dbReference>
<dbReference type="InterPro" id="IPR011990">
    <property type="entry name" value="TPR-like_helical_dom_sf"/>
</dbReference>
<dbReference type="EMBL" id="VFOW01000001">
    <property type="protein sequence ID" value="TQL75635.1"/>
    <property type="molecule type" value="Genomic_DNA"/>
</dbReference>
<dbReference type="AlphaFoldDB" id="A0A543AT04"/>
<reference evidence="1 2" key="1">
    <citation type="submission" date="2019-06" db="EMBL/GenBank/DDBJ databases">
        <title>Sequencing the genomes of 1000 actinobacteria strains.</title>
        <authorList>
            <person name="Klenk H.-P."/>
        </authorList>
    </citation>
    <scope>NUCLEOTIDE SEQUENCE [LARGE SCALE GENOMIC DNA]</scope>
    <source>
        <strain evidence="1 2">DSM 45928</strain>
    </source>
</reference>
<comment type="caution">
    <text evidence="1">The sequence shown here is derived from an EMBL/GenBank/DDBJ whole genome shotgun (WGS) entry which is preliminary data.</text>
</comment>